<evidence type="ECO:0000313" key="1">
    <source>
        <dbReference type="EMBL" id="PYC66748.1"/>
    </source>
</evidence>
<dbReference type="AlphaFoldDB" id="A0A2V4MX96"/>
<reference evidence="1 2" key="1">
    <citation type="submission" date="2018-03" db="EMBL/GenBank/DDBJ databases">
        <title>Bioinformatic expansion and discovery of thiopeptide antibiotics.</title>
        <authorList>
            <person name="Schwalen C.J."/>
            <person name="Hudson G.A."/>
            <person name="Mitchell D.A."/>
        </authorList>
    </citation>
    <scope>NUCLEOTIDE SEQUENCE [LARGE SCALE GENOMIC DNA]</scope>
    <source>
        <strain evidence="1 2">ATCC 21389</strain>
    </source>
</reference>
<sequence length="104" mass="11087">MHKPTLITGLALGYVLGTRAGRERYDQISRTVQSIMQAPAVRSAASSATNAAGSATHSAAHAVVEAIGHRLHPTAHERLSRLRDRTAVYRTGEPETITVPTADC</sequence>
<keyword evidence="2" id="KW-1185">Reference proteome</keyword>
<evidence type="ECO:0000313" key="2">
    <source>
        <dbReference type="Proteomes" id="UP000248039"/>
    </source>
</evidence>
<proteinExistence type="predicted"/>
<organism evidence="1 2">
    <name type="scientific">Streptomyces tateyamensis</name>
    <dbReference type="NCBI Taxonomy" id="565073"/>
    <lineage>
        <taxon>Bacteria</taxon>
        <taxon>Bacillati</taxon>
        <taxon>Actinomycetota</taxon>
        <taxon>Actinomycetes</taxon>
        <taxon>Kitasatosporales</taxon>
        <taxon>Streptomycetaceae</taxon>
        <taxon>Streptomyces</taxon>
    </lineage>
</organism>
<evidence type="ECO:0008006" key="3">
    <source>
        <dbReference type="Google" id="ProtNLM"/>
    </source>
</evidence>
<dbReference type="Proteomes" id="UP000248039">
    <property type="component" value="Unassembled WGS sequence"/>
</dbReference>
<accession>A0A2V4MX96</accession>
<dbReference type="OrthoDB" id="5125216at2"/>
<dbReference type="EMBL" id="PYBW01000167">
    <property type="protein sequence ID" value="PYC66748.1"/>
    <property type="molecule type" value="Genomic_DNA"/>
</dbReference>
<comment type="caution">
    <text evidence="1">The sequence shown here is derived from an EMBL/GenBank/DDBJ whole genome shotgun (WGS) entry which is preliminary data.</text>
</comment>
<gene>
    <name evidence="1" type="ORF">C7C46_31005</name>
</gene>
<protein>
    <recommendedName>
        <fullName evidence="3">YtxH domain-containing protein</fullName>
    </recommendedName>
</protein>
<name>A0A2V4MX96_9ACTN</name>